<dbReference type="PROSITE" id="PS51819">
    <property type="entry name" value="VOC"/>
    <property type="match status" value="1"/>
</dbReference>
<proteinExistence type="predicted"/>
<dbReference type="InterPro" id="IPR029068">
    <property type="entry name" value="Glyas_Bleomycin-R_OHBP_Dase"/>
</dbReference>
<dbReference type="InterPro" id="IPR004360">
    <property type="entry name" value="Glyas_Fos-R_dOase_dom"/>
</dbReference>
<dbReference type="EMBL" id="CP026993">
    <property type="protein sequence ID" value="QLH02877.1"/>
    <property type="molecule type" value="Genomic_DNA"/>
</dbReference>
<evidence type="ECO:0000259" key="1">
    <source>
        <dbReference type="PROSITE" id="PS51819"/>
    </source>
</evidence>
<dbReference type="KEGG" id="ncl:C5F47_04600"/>
<name>A0A7D5R112_9ARCH</name>
<dbReference type="AlphaFoldDB" id="A0A7D5R112"/>
<sequence>MNIKKVGNVILAVKDIDKSLQFYHEIIGLPIKNQRRSWIDLGTTGALLSLHPASLTAQHVGDSIDSGITLGFLVGDVQSAVDELKEKGVTIHRDIIEKDAGKNAIILDPDGYLISLFEPIFDDKDQQTGGYQGFTPA</sequence>
<feature type="domain" description="VOC" evidence="1">
    <location>
        <begin position="5"/>
        <end position="119"/>
    </location>
</feature>
<dbReference type="PANTHER" id="PTHR33993">
    <property type="entry name" value="GLYOXALASE-RELATED"/>
    <property type="match status" value="1"/>
</dbReference>
<dbReference type="InterPro" id="IPR052164">
    <property type="entry name" value="Anthracycline_SecMetBiosynth"/>
</dbReference>
<dbReference type="GeneID" id="56059286"/>
<protein>
    <submittedName>
        <fullName evidence="2">Methylmalonyl-CoA epimerase</fullName>
    </submittedName>
</protein>
<dbReference type="Proteomes" id="UP000509771">
    <property type="component" value="Chromosome"/>
</dbReference>
<dbReference type="OrthoDB" id="358887at2157"/>
<dbReference type="PANTHER" id="PTHR33993:SF14">
    <property type="entry name" value="GB|AAF24581.1"/>
    <property type="match status" value="1"/>
</dbReference>
<evidence type="ECO:0000313" key="3">
    <source>
        <dbReference type="Proteomes" id="UP000509771"/>
    </source>
</evidence>
<dbReference type="RefSeq" id="WP_179359966.1">
    <property type="nucleotide sequence ID" value="NZ_CP026993.1"/>
</dbReference>
<reference evidence="2 3" key="1">
    <citation type="submission" date="2018-02" db="EMBL/GenBank/DDBJ databases">
        <title>Complete genome of Nitrosopumilus cobalaminigenes HCA1.</title>
        <authorList>
            <person name="Qin W."/>
            <person name="Zheng Y."/>
            <person name="Stahl D.A."/>
        </authorList>
    </citation>
    <scope>NUCLEOTIDE SEQUENCE [LARGE SCALE GENOMIC DNA]</scope>
    <source>
        <strain evidence="2 3">HCA1</strain>
    </source>
</reference>
<dbReference type="Gene3D" id="3.10.180.10">
    <property type="entry name" value="2,3-Dihydroxybiphenyl 1,2-Dioxygenase, domain 1"/>
    <property type="match status" value="1"/>
</dbReference>
<accession>A0A7D5R112</accession>
<dbReference type="SUPFAM" id="SSF54593">
    <property type="entry name" value="Glyoxalase/Bleomycin resistance protein/Dihydroxybiphenyl dioxygenase"/>
    <property type="match status" value="1"/>
</dbReference>
<keyword evidence="3" id="KW-1185">Reference proteome</keyword>
<dbReference type="Pfam" id="PF00903">
    <property type="entry name" value="Glyoxalase"/>
    <property type="match status" value="1"/>
</dbReference>
<dbReference type="InterPro" id="IPR037523">
    <property type="entry name" value="VOC_core"/>
</dbReference>
<evidence type="ECO:0000313" key="2">
    <source>
        <dbReference type="EMBL" id="QLH02877.1"/>
    </source>
</evidence>
<gene>
    <name evidence="2" type="ORF">C5F47_04600</name>
</gene>
<organism evidence="2 3">
    <name type="scientific">Nitrosopumilus cobalaminigenes</name>
    <dbReference type="NCBI Taxonomy" id="1470066"/>
    <lineage>
        <taxon>Archaea</taxon>
        <taxon>Nitrososphaerota</taxon>
        <taxon>Nitrososphaeria</taxon>
        <taxon>Nitrosopumilales</taxon>
        <taxon>Nitrosopumilaceae</taxon>
        <taxon>Nitrosopumilus</taxon>
    </lineage>
</organism>